<dbReference type="SUPFAM" id="SSF56300">
    <property type="entry name" value="Metallo-dependent phosphatases"/>
    <property type="match status" value="1"/>
</dbReference>
<gene>
    <name evidence="2" type="ORF">HQN79_09920</name>
</gene>
<keyword evidence="3" id="KW-1185">Reference proteome</keyword>
<evidence type="ECO:0000313" key="3">
    <source>
        <dbReference type="Proteomes" id="UP000504724"/>
    </source>
</evidence>
<protein>
    <submittedName>
        <fullName evidence="2">Metallophosphoesterase</fullName>
    </submittedName>
</protein>
<name>A0A7D4NRT4_9GAMM</name>
<dbReference type="AlphaFoldDB" id="A0A7D4NRT4"/>
<accession>A0A7D4NRT4</accession>
<evidence type="ECO:0000259" key="1">
    <source>
        <dbReference type="Pfam" id="PF00149"/>
    </source>
</evidence>
<dbReference type="InterPro" id="IPR004843">
    <property type="entry name" value="Calcineurin-like_PHP"/>
</dbReference>
<dbReference type="PANTHER" id="PTHR46546">
    <property type="entry name" value="SHEWANELLA-LIKE PROTEIN PHOSPHATASE 1"/>
    <property type="match status" value="1"/>
</dbReference>
<evidence type="ECO:0000313" key="2">
    <source>
        <dbReference type="EMBL" id="QKI89870.1"/>
    </source>
</evidence>
<sequence length="406" mass="46862">MNALTESWSTANEFNPPHRWQTPGKDIYFFCDLHADADALLNSLKLSGLIEQRSTHETLYLSPGAENAQILIGGDCFDKGPSNLALFRLLNQLRTRHPDLVLLSGNHDLRVYAGLLATNHLDDLRQSHFFVRMGRKTAAFFAEIFEQYCWNEKVEPLPQSLIEAQLMPDEQWFELFPQYACNFMSDKQLKKELKQIRKKKLDFIEAWSAYGYDWNQLMQAVNKAKQLFIEAEGEFSWFFQNLQLMQQHGSYLFCHAGIDDRIAHRLLKEPVERINQQFNQALQQGKIFEIYYSELGNVVRTKYRNKDWAFSELGAQALKNQRIYALVNGHRAHHNGQQLVIRQGILHFECDTELNANCRAKSNLPANGQAVTIFSSDGTVQALSNDLSAPKQFHPSRFTNPNVRYN</sequence>
<dbReference type="GO" id="GO:0016787">
    <property type="term" value="F:hydrolase activity"/>
    <property type="evidence" value="ECO:0007669"/>
    <property type="project" value="InterPro"/>
</dbReference>
<feature type="domain" description="Calcineurin-like phosphoesterase" evidence="1">
    <location>
        <begin position="28"/>
        <end position="133"/>
    </location>
</feature>
<reference evidence="2 3" key="1">
    <citation type="submission" date="2020-05" db="EMBL/GenBank/DDBJ databases">
        <title>Thiomicrorhabdus sediminis sp.nov. and Thiomicrorhabdus xiamenensis sp.nov., novel sulfur-oxidizing bacteria isolated from coastal sediment.</title>
        <authorList>
            <person name="Liu X."/>
        </authorList>
    </citation>
    <scope>NUCLEOTIDE SEQUENCE [LARGE SCALE GENOMIC DNA]</scope>
    <source>
        <strain evidence="2 3">G2</strain>
    </source>
</reference>
<proteinExistence type="predicted"/>
<dbReference type="KEGG" id="txa:HQN79_09920"/>
<dbReference type="RefSeq" id="WP_173286099.1">
    <property type="nucleotide sequence ID" value="NZ_CP054020.1"/>
</dbReference>
<dbReference type="InterPro" id="IPR029052">
    <property type="entry name" value="Metallo-depent_PP-like"/>
</dbReference>
<dbReference type="Gene3D" id="3.60.21.10">
    <property type="match status" value="1"/>
</dbReference>
<dbReference type="Proteomes" id="UP000504724">
    <property type="component" value="Chromosome"/>
</dbReference>
<dbReference type="EMBL" id="CP054020">
    <property type="protein sequence ID" value="QKI89870.1"/>
    <property type="molecule type" value="Genomic_DNA"/>
</dbReference>
<dbReference type="Pfam" id="PF00149">
    <property type="entry name" value="Metallophos"/>
    <property type="match status" value="1"/>
</dbReference>
<organism evidence="2 3">
    <name type="scientific">Thiomicrorhabdus xiamenensis</name>
    <dbReference type="NCBI Taxonomy" id="2739063"/>
    <lineage>
        <taxon>Bacteria</taxon>
        <taxon>Pseudomonadati</taxon>
        <taxon>Pseudomonadota</taxon>
        <taxon>Gammaproteobacteria</taxon>
        <taxon>Thiotrichales</taxon>
        <taxon>Piscirickettsiaceae</taxon>
        <taxon>Thiomicrorhabdus</taxon>
    </lineage>
</organism>
<dbReference type="PANTHER" id="PTHR46546:SF4">
    <property type="entry name" value="SHEWANELLA-LIKE PROTEIN PHOSPHATASE 1"/>
    <property type="match status" value="1"/>
</dbReference>